<organism evidence="1 2">
    <name type="scientific">Dictyobacter formicarum</name>
    <dbReference type="NCBI Taxonomy" id="2778368"/>
    <lineage>
        <taxon>Bacteria</taxon>
        <taxon>Bacillati</taxon>
        <taxon>Chloroflexota</taxon>
        <taxon>Ktedonobacteria</taxon>
        <taxon>Ktedonobacterales</taxon>
        <taxon>Dictyobacteraceae</taxon>
        <taxon>Dictyobacter</taxon>
    </lineage>
</organism>
<reference evidence="1 2" key="1">
    <citation type="journal article" date="2021" name="Int. J. Syst. Evol. Microbiol.">
        <title>Reticulibacter mediterranei gen. nov., sp. nov., within the new family Reticulibacteraceae fam. nov., and Ktedonospora formicarum gen. nov., sp. nov., Ktedonobacter robiniae sp. nov., Dictyobacter formicarum sp. nov. and Dictyobacter arantiisoli sp. nov., belonging to the class Ktedonobacteria.</title>
        <authorList>
            <person name="Yabe S."/>
            <person name="Zheng Y."/>
            <person name="Wang C.M."/>
            <person name="Sakai Y."/>
            <person name="Abe K."/>
            <person name="Yokota A."/>
            <person name="Donadio S."/>
            <person name="Cavaletti L."/>
            <person name="Monciardini P."/>
        </authorList>
    </citation>
    <scope>NUCLEOTIDE SEQUENCE [LARGE SCALE GENOMIC DNA]</scope>
    <source>
        <strain evidence="1 2">SOSP1-9</strain>
    </source>
</reference>
<evidence type="ECO:0000313" key="1">
    <source>
        <dbReference type="EMBL" id="GHO82388.1"/>
    </source>
</evidence>
<evidence type="ECO:0000313" key="2">
    <source>
        <dbReference type="Proteomes" id="UP000635565"/>
    </source>
</evidence>
<protein>
    <submittedName>
        <fullName evidence="1">Uncharacterized protein</fullName>
    </submittedName>
</protein>
<keyword evidence="2" id="KW-1185">Reference proteome</keyword>
<sequence length="70" mass="7750">MSEIALLRRKIEMECEAMRQAMSGFKITASHDIINHQYTSIGDIQAQLAAIVGEQEAAQITVEIYIQAIG</sequence>
<dbReference type="RefSeq" id="WP_201360073.1">
    <property type="nucleotide sequence ID" value="NZ_BNJJ01000001.1"/>
</dbReference>
<name>A0ABQ3V9P4_9CHLR</name>
<dbReference type="EMBL" id="BNJJ01000001">
    <property type="protein sequence ID" value="GHO82388.1"/>
    <property type="molecule type" value="Genomic_DNA"/>
</dbReference>
<gene>
    <name evidence="1" type="ORF">KSZ_03940</name>
</gene>
<comment type="caution">
    <text evidence="1">The sequence shown here is derived from an EMBL/GenBank/DDBJ whole genome shotgun (WGS) entry which is preliminary data.</text>
</comment>
<accession>A0ABQ3V9P4</accession>
<dbReference type="Proteomes" id="UP000635565">
    <property type="component" value="Unassembled WGS sequence"/>
</dbReference>
<proteinExistence type="predicted"/>